<dbReference type="AlphaFoldDB" id="A0A366LTD9"/>
<dbReference type="RefSeq" id="WP_113983223.1">
    <property type="nucleotide sequence ID" value="NZ_QMEY01000012.1"/>
</dbReference>
<sequence length="121" mass="13146">MERAARAVADGTTSPECAPLPGAYSAGFLRTVDAALAGFEAEAQALVAPSDEQVFAVIERVVLALNEAMEDSEGGTIDTDEREQLCLYIDEVLTRSGVDVGEVAARHGMRRYAITDRWRQW</sequence>
<keyword evidence="2" id="KW-1185">Reference proteome</keyword>
<dbReference type="EMBL" id="QMEY01000012">
    <property type="protein sequence ID" value="RBQ17215.1"/>
    <property type="molecule type" value="Genomic_DNA"/>
</dbReference>
<protein>
    <submittedName>
        <fullName evidence="1">Uncharacterized protein</fullName>
    </submittedName>
</protein>
<reference evidence="1 2" key="1">
    <citation type="submission" date="2018-06" db="EMBL/GenBank/DDBJ databases">
        <title>Sphaerisporangium craniellae sp. nov., isolated from a marine sponge in the South China Sea.</title>
        <authorList>
            <person name="Li L."/>
        </authorList>
    </citation>
    <scope>NUCLEOTIDE SEQUENCE [LARGE SCALE GENOMIC DNA]</scope>
    <source>
        <strain evidence="1 2">LHW63015</strain>
    </source>
</reference>
<name>A0A366LTD9_9ACTN</name>
<comment type="caution">
    <text evidence="1">The sequence shown here is derived from an EMBL/GenBank/DDBJ whole genome shotgun (WGS) entry which is preliminary data.</text>
</comment>
<organism evidence="1 2">
    <name type="scientific">Spongiactinospora rosea</name>
    <dbReference type="NCBI Taxonomy" id="2248750"/>
    <lineage>
        <taxon>Bacteria</taxon>
        <taxon>Bacillati</taxon>
        <taxon>Actinomycetota</taxon>
        <taxon>Actinomycetes</taxon>
        <taxon>Streptosporangiales</taxon>
        <taxon>Streptosporangiaceae</taxon>
        <taxon>Spongiactinospora</taxon>
    </lineage>
</organism>
<dbReference type="OrthoDB" id="4205169at2"/>
<gene>
    <name evidence="1" type="ORF">DP939_25035</name>
</gene>
<evidence type="ECO:0000313" key="1">
    <source>
        <dbReference type="EMBL" id="RBQ17215.1"/>
    </source>
</evidence>
<dbReference type="Proteomes" id="UP000253303">
    <property type="component" value="Unassembled WGS sequence"/>
</dbReference>
<evidence type="ECO:0000313" key="2">
    <source>
        <dbReference type="Proteomes" id="UP000253303"/>
    </source>
</evidence>
<proteinExistence type="predicted"/>
<accession>A0A366LTD9</accession>